<dbReference type="EMBL" id="SMAG01000002">
    <property type="protein sequence ID" value="TCS95857.1"/>
    <property type="molecule type" value="Genomic_DNA"/>
</dbReference>
<comment type="catalytic activity">
    <reaction evidence="1">
        <text>futalosine + H2O = dehypoxanthine futalosine + hypoxanthine</text>
        <dbReference type="Rhea" id="RHEA:25904"/>
        <dbReference type="ChEBI" id="CHEBI:15377"/>
        <dbReference type="ChEBI" id="CHEBI:17368"/>
        <dbReference type="ChEBI" id="CHEBI:58863"/>
        <dbReference type="ChEBI" id="CHEBI:58864"/>
        <dbReference type="EC" id="3.2.2.26"/>
    </reaction>
</comment>
<comment type="similarity">
    <text evidence="1">Belongs to the PNP/UDP phosphorylase family. Futalosine hydrolase subfamily.</text>
</comment>
<dbReference type="NCBIfam" id="TIGR03664">
    <property type="entry name" value="fut_nucase"/>
    <property type="match status" value="1"/>
</dbReference>
<evidence type="ECO:0000256" key="1">
    <source>
        <dbReference type="HAMAP-Rule" id="MF_00991"/>
    </source>
</evidence>
<organism evidence="4 5">
    <name type="scientific">Hazenella coriacea</name>
    <dbReference type="NCBI Taxonomy" id="1179467"/>
    <lineage>
        <taxon>Bacteria</taxon>
        <taxon>Bacillati</taxon>
        <taxon>Bacillota</taxon>
        <taxon>Bacilli</taxon>
        <taxon>Bacillales</taxon>
        <taxon>Thermoactinomycetaceae</taxon>
        <taxon>Hazenella</taxon>
    </lineage>
</organism>
<accession>A0A4V2UVH9</accession>
<dbReference type="CDD" id="cd17766">
    <property type="entry name" value="futalosine_nucleosidase_MqnB"/>
    <property type="match status" value="1"/>
</dbReference>
<proteinExistence type="inferred from homology"/>
<dbReference type="SUPFAM" id="SSF53167">
    <property type="entry name" value="Purine and uridine phosphorylases"/>
    <property type="match status" value="1"/>
</dbReference>
<dbReference type="OrthoDB" id="9788270at2"/>
<dbReference type="Proteomes" id="UP000294937">
    <property type="component" value="Unassembled WGS sequence"/>
</dbReference>
<dbReference type="InterPro" id="IPR000845">
    <property type="entry name" value="Nucleoside_phosphorylase_d"/>
</dbReference>
<dbReference type="RefSeq" id="WP_131923823.1">
    <property type="nucleotide sequence ID" value="NZ_SMAG01000002.1"/>
</dbReference>
<protein>
    <recommendedName>
        <fullName evidence="1 2">Futalosine hydrolase</fullName>
        <shortName evidence="1">FL hydrolase</shortName>
        <ecNumber evidence="1 2">3.2.2.26</ecNumber>
    </recommendedName>
    <alternativeName>
        <fullName evidence="1">Futalosine nucleosidase</fullName>
    </alternativeName>
    <alternativeName>
        <fullName evidence="1">Menaquinone biosynthetic enzyme MqnB</fullName>
    </alternativeName>
</protein>
<dbReference type="EC" id="3.2.2.26" evidence="1 2"/>
<comment type="caution">
    <text evidence="4">The sequence shown here is derived from an EMBL/GenBank/DDBJ whole genome shotgun (WGS) entry which is preliminary data.</text>
</comment>
<evidence type="ECO:0000313" key="5">
    <source>
        <dbReference type="Proteomes" id="UP000294937"/>
    </source>
</evidence>
<keyword evidence="1 4" id="KW-0378">Hydrolase</keyword>
<gene>
    <name evidence="1" type="primary">mqnB</name>
    <name evidence="4" type="ORF">EDD58_102439</name>
</gene>
<dbReference type="GO" id="GO:0008782">
    <property type="term" value="F:adenosylhomocysteine nucleosidase activity"/>
    <property type="evidence" value="ECO:0007669"/>
    <property type="project" value="TreeGrafter"/>
</dbReference>
<dbReference type="Pfam" id="PF01048">
    <property type="entry name" value="PNP_UDP_1"/>
    <property type="match status" value="1"/>
</dbReference>
<dbReference type="PANTHER" id="PTHR46832:SF2">
    <property type="entry name" value="FUTALOSINE HYDROLASE"/>
    <property type="match status" value="1"/>
</dbReference>
<dbReference type="AlphaFoldDB" id="A0A4V2UVH9"/>
<evidence type="ECO:0000259" key="3">
    <source>
        <dbReference type="Pfam" id="PF01048"/>
    </source>
</evidence>
<evidence type="ECO:0000256" key="2">
    <source>
        <dbReference type="NCBIfam" id="TIGR03664"/>
    </source>
</evidence>
<comment type="pathway">
    <text evidence="1">Quinol/quinone metabolism; menaquinone biosynthesis.</text>
</comment>
<dbReference type="Gene3D" id="3.40.50.1580">
    <property type="entry name" value="Nucleoside phosphorylase domain"/>
    <property type="match status" value="1"/>
</dbReference>
<dbReference type="PANTHER" id="PTHR46832">
    <property type="entry name" value="5'-METHYLTHIOADENOSINE/S-ADENOSYLHOMOCYSTEINE NUCLEOSIDASE"/>
    <property type="match status" value="1"/>
</dbReference>
<dbReference type="NCBIfam" id="NF006087">
    <property type="entry name" value="PRK08236.1"/>
    <property type="match status" value="1"/>
</dbReference>
<dbReference type="InterPro" id="IPR019963">
    <property type="entry name" value="FL_hydrolase_MqnB"/>
</dbReference>
<evidence type="ECO:0000313" key="4">
    <source>
        <dbReference type="EMBL" id="TCS95857.1"/>
    </source>
</evidence>
<dbReference type="GO" id="GO:0009234">
    <property type="term" value="P:menaquinone biosynthetic process"/>
    <property type="evidence" value="ECO:0007669"/>
    <property type="project" value="UniProtKB-UniRule"/>
</dbReference>
<keyword evidence="1" id="KW-0474">Menaquinone biosynthesis</keyword>
<sequence>MSEELHTQSPSSHRRVLIVTAVEAEREAVLRGLGDIDQVDVLAAGVGPVMVAVRTAMVLAKTSYDLVIIAGIGGGFVGQAEIGELVIADQIIAADLGAETPEGYMSLDELGFGSVQIPVHTSLANEWADVIREKGLSVTLGPVLTVSTVTGTAETTEELAQRVPSAAAEAMEGFGVATAAHVLGIPVLEIRAISNRVGPRDRSAWRIGDALKALEVASASLKEVLT</sequence>
<dbReference type="UniPathway" id="UPA00079"/>
<feature type="domain" description="Nucleoside phosphorylase" evidence="3">
    <location>
        <begin position="39"/>
        <end position="224"/>
    </location>
</feature>
<dbReference type="GO" id="GO:0005829">
    <property type="term" value="C:cytosol"/>
    <property type="evidence" value="ECO:0007669"/>
    <property type="project" value="TreeGrafter"/>
</dbReference>
<dbReference type="GO" id="GO:0019284">
    <property type="term" value="P:L-methionine salvage from S-adenosylmethionine"/>
    <property type="evidence" value="ECO:0007669"/>
    <property type="project" value="TreeGrafter"/>
</dbReference>
<keyword evidence="5" id="KW-1185">Reference proteome</keyword>
<comment type="function">
    <text evidence="1">Catalyzes the hydrolysis of futalosine (FL) to dehypoxanthine futalosine (DHFL) and hypoxanthine, a step in the biosynthesis of menaquinone (MK, vitamin K2).</text>
</comment>
<dbReference type="GO" id="GO:0009116">
    <property type="term" value="P:nucleoside metabolic process"/>
    <property type="evidence" value="ECO:0007669"/>
    <property type="project" value="InterPro"/>
</dbReference>
<dbReference type="HAMAP" id="MF_00991">
    <property type="entry name" value="MqnB"/>
    <property type="match status" value="1"/>
</dbReference>
<dbReference type="InterPro" id="IPR035994">
    <property type="entry name" value="Nucleoside_phosphorylase_sf"/>
</dbReference>
<dbReference type="GO" id="GO:0008930">
    <property type="term" value="F:methylthioadenosine nucleosidase activity"/>
    <property type="evidence" value="ECO:0007669"/>
    <property type="project" value="TreeGrafter"/>
</dbReference>
<name>A0A4V2UVH9_9BACL</name>
<reference evidence="4 5" key="1">
    <citation type="submission" date="2019-03" db="EMBL/GenBank/DDBJ databases">
        <title>Genomic Encyclopedia of Type Strains, Phase IV (KMG-IV): sequencing the most valuable type-strain genomes for metagenomic binning, comparative biology and taxonomic classification.</title>
        <authorList>
            <person name="Goeker M."/>
        </authorList>
    </citation>
    <scope>NUCLEOTIDE SEQUENCE [LARGE SCALE GENOMIC DNA]</scope>
    <source>
        <strain evidence="4 5">DSM 45707</strain>
    </source>
</reference>